<evidence type="ECO:0000313" key="5">
    <source>
        <dbReference type="EMBL" id="CEA13119.1"/>
    </source>
</evidence>
<evidence type="ECO:0000313" key="8">
    <source>
        <dbReference type="Proteomes" id="UP000062768"/>
    </source>
</evidence>
<feature type="compositionally biased region" description="Acidic residues" evidence="2">
    <location>
        <begin position="32"/>
        <end position="45"/>
    </location>
</feature>
<evidence type="ECO:0000313" key="7">
    <source>
        <dbReference type="Proteomes" id="UP000029661"/>
    </source>
</evidence>
<organism evidence="4 7">
    <name type="scientific">Methanobacterium formicicum</name>
    <dbReference type="NCBI Taxonomy" id="2162"/>
    <lineage>
        <taxon>Archaea</taxon>
        <taxon>Methanobacteriati</taxon>
        <taxon>Methanobacteriota</taxon>
        <taxon>Methanomada group</taxon>
        <taxon>Methanobacteria</taxon>
        <taxon>Methanobacteriales</taxon>
        <taxon>Methanobacteriaceae</taxon>
        <taxon>Methanobacterium</taxon>
    </lineage>
</organism>
<dbReference type="EMBL" id="CP006933">
    <property type="protein sequence ID" value="AIS31621.1"/>
    <property type="molecule type" value="Genomic_DNA"/>
</dbReference>
<evidence type="ECO:0000313" key="4">
    <source>
        <dbReference type="EMBL" id="AIS31621.1"/>
    </source>
</evidence>
<dbReference type="Pfam" id="PF00437">
    <property type="entry name" value="T2SSE"/>
    <property type="match status" value="1"/>
</dbReference>
<dbReference type="PATRIC" id="fig|2162.10.peg.1928"/>
<proteinExistence type="inferred from homology"/>
<dbReference type="PANTHER" id="PTHR30486">
    <property type="entry name" value="TWITCHING MOTILITY PROTEIN PILT"/>
    <property type="match status" value="1"/>
</dbReference>
<accession>A0A089Z9Y9</accession>
<dbReference type="KEGG" id="mfi:DSM1535_0765"/>
<dbReference type="Proteomes" id="UP000029661">
    <property type="component" value="Chromosome"/>
</dbReference>
<dbReference type="InterPro" id="IPR027417">
    <property type="entry name" value="P-loop_NTPase"/>
</dbReference>
<reference evidence="4" key="1">
    <citation type="submission" date="2013-12" db="EMBL/GenBank/DDBJ databases">
        <title>The complete genome sequence of Methanobacterium sp. BRM9.</title>
        <authorList>
            <consortium name="Pastoral Greenhouse Gas Research Consortium"/>
            <person name="Kelly W.J."/>
            <person name="Leahy S.C."/>
            <person name="Perry R."/>
            <person name="Li D."/>
            <person name="Altermann E."/>
            <person name="Lambie S.C."/>
            <person name="Attwood G.T."/>
        </authorList>
    </citation>
    <scope>NUCLEOTIDE SEQUENCE [LARGE SCALE GENOMIC DNA]</scope>
    <source>
        <strain evidence="4">BRM9</strain>
    </source>
</reference>
<feature type="region of interest" description="Disordered" evidence="2">
    <location>
        <begin position="32"/>
        <end position="63"/>
    </location>
</feature>
<keyword evidence="8" id="KW-1185">Reference proteome</keyword>
<feature type="domain" description="Bacterial type II secretion system protein E" evidence="3">
    <location>
        <begin position="179"/>
        <end position="445"/>
    </location>
</feature>
<dbReference type="CDD" id="cd01130">
    <property type="entry name" value="VirB11-like_ATPase"/>
    <property type="match status" value="1"/>
</dbReference>
<dbReference type="PANTHER" id="PTHR30486:SF15">
    <property type="entry name" value="TYPE II_IV SECRETION SYSTEM ATPASE"/>
    <property type="match status" value="1"/>
</dbReference>
<gene>
    <name evidence="4" type="primary">gspE</name>
    <name evidence="4" type="ORF">BRM9_0803</name>
    <name evidence="5" type="ORF">DSM1535_0765</name>
    <name evidence="6" type="ORF">MB9_1856</name>
</gene>
<comment type="similarity">
    <text evidence="1">Belongs to the GSP E family.</text>
</comment>
<evidence type="ECO:0000313" key="6">
    <source>
        <dbReference type="EMBL" id="CEL25484.1"/>
    </source>
</evidence>
<feature type="compositionally biased region" description="Basic and acidic residues" evidence="2">
    <location>
        <begin position="46"/>
        <end position="55"/>
    </location>
</feature>
<dbReference type="GO" id="GO:0016887">
    <property type="term" value="F:ATP hydrolysis activity"/>
    <property type="evidence" value="ECO:0007669"/>
    <property type="project" value="InterPro"/>
</dbReference>
<evidence type="ECO:0000256" key="2">
    <source>
        <dbReference type="SAM" id="MobiDB-lite"/>
    </source>
</evidence>
<evidence type="ECO:0000259" key="3">
    <source>
        <dbReference type="Pfam" id="PF00437"/>
    </source>
</evidence>
<dbReference type="EMBL" id="LN515531">
    <property type="protein sequence ID" value="CEA13119.1"/>
    <property type="molecule type" value="Genomic_DNA"/>
</dbReference>
<dbReference type="SUPFAM" id="SSF52540">
    <property type="entry name" value="P-loop containing nucleoside triphosphate hydrolases"/>
    <property type="match status" value="1"/>
</dbReference>
<dbReference type="InterPro" id="IPR001482">
    <property type="entry name" value="T2SS/T4SS_dom"/>
</dbReference>
<dbReference type="STRING" id="2162.BRM9_0803"/>
<evidence type="ECO:0000256" key="1">
    <source>
        <dbReference type="ARBA" id="ARBA00006611"/>
    </source>
</evidence>
<reference evidence="6" key="2">
    <citation type="submission" date="2014-09" db="EMBL/GenBank/DDBJ databases">
        <authorList>
            <person name="Bishop-Lilly K.A."/>
            <person name="Broomall S.M."/>
            <person name="Chain P.S."/>
            <person name="Chertkov O."/>
            <person name="Coyne S.R."/>
            <person name="Daligault H.E."/>
            <person name="Davenport K.W."/>
            <person name="Erkkila T."/>
            <person name="Frey K.G."/>
            <person name="Gibbons H.S."/>
            <person name="Gu W."/>
            <person name="Jaissle J."/>
            <person name="Johnson S.L."/>
            <person name="Koroleva G.I."/>
            <person name="Ladner J.T."/>
            <person name="Lo C.-C."/>
            <person name="Minogue T.D."/>
            <person name="Munk C."/>
            <person name="Palacios G.F."/>
            <person name="Redden C.L."/>
            <person name="Rosenzweig C.N."/>
            <person name="Scholz M.B."/>
            <person name="Teshima H."/>
            <person name="Xu Y."/>
        </authorList>
    </citation>
    <scope>NUCLEOTIDE SEQUENCE</scope>
    <source>
        <strain evidence="6">Mb9</strain>
    </source>
</reference>
<dbReference type="AlphaFoldDB" id="A0A089Z9Y9"/>
<dbReference type="Gene3D" id="3.30.450.380">
    <property type="match status" value="1"/>
</dbReference>
<name>A0A089Z9Y9_METFO</name>
<dbReference type="KEGG" id="mfc:BRM9_0803"/>
<dbReference type="InterPro" id="IPR050921">
    <property type="entry name" value="T4SS_GSP_E_ATPase"/>
</dbReference>
<sequence>MPPANNLLLNREKMKDKRKEILRDLLGEFGSDEEKEEEIVEEEEYPLPRKEREPPVPEEEEKFTLDQIMKKPPKREKKVRKASTGLKAEIVEEGLIPKYNVSVPHFSDKEEMIFNEVREKLVEVAVSQGEEFNIDEESFIGDVKQFLRTRGVRDVERLATQISQVMLGYGKLDPMIKDDDLEEIMVIGTGSNVFVYHRKIGMMVTNVVFESDDDIRSIIDVIARQVNRRIDQQTPILDARLKDGSRVNATLPPVSADGPTLTIRKFRKDPLTVVDLINFKTMSSHLAGFLWVCTDGMGVKPCNAIIAGGTGSGKTTTLNTIAAFVPPRERIITIEDTLELQLPHSHVLRMETRPPNIEGKGELTMDTLVKNSLRQRPDRVIVGEVRGMEAITLFTALNTGHSGMGTLHSNTARETITRLVNPPMNVPNIMIPALDFIIMQNRMYRAEGGSIRRITEVAEVVGMEEGNVQLNRVFEWNNVTDKVEYVGIASQTLREMAEMRGVGISELEEEIEKRRLVLEYLADNNIRSIEEVGRCINSYYKDPDGMLDRIL</sequence>
<dbReference type="EMBL" id="LN734822">
    <property type="protein sequence ID" value="CEL25484.1"/>
    <property type="molecule type" value="Genomic_DNA"/>
</dbReference>
<dbReference type="Gene3D" id="3.40.50.300">
    <property type="entry name" value="P-loop containing nucleotide triphosphate hydrolases"/>
    <property type="match status" value="1"/>
</dbReference>
<dbReference type="Proteomes" id="UP000062768">
    <property type="component" value="Chromosome I"/>
</dbReference>
<protein>
    <submittedName>
        <fullName evidence="4 5">Type ii secretion system protein E</fullName>
    </submittedName>
</protein>